<sequence>MEHAWLFPYGGLGATGPGSRAAASPVNNHQSRINNMESAALSDQHHRRLERRVDRIQEKLPDSMARVLAWLREPRATWVRVPAGLLLILGGLLSFLPVLGIWMLPLGLVLLAYDVPFLRPPINRALVRGERRWKEWKRRRRAASSSS</sequence>
<dbReference type="EMBL" id="VEWN01000009">
    <property type="protein sequence ID" value="KAA1054470.1"/>
    <property type="molecule type" value="Genomic_DNA"/>
</dbReference>
<evidence type="ECO:0000313" key="3">
    <source>
        <dbReference type="Proteomes" id="UP000325333"/>
    </source>
</evidence>
<keyword evidence="1" id="KW-0472">Membrane</keyword>
<comment type="caution">
    <text evidence="2">The sequence shown here is derived from an EMBL/GenBank/DDBJ whole genome shotgun (WGS) entry which is preliminary data.</text>
</comment>
<gene>
    <name evidence="2" type="ORF">FH063_006305</name>
</gene>
<accession>A0A5B0KS73</accession>
<evidence type="ECO:0000256" key="1">
    <source>
        <dbReference type="SAM" id="Phobius"/>
    </source>
</evidence>
<keyword evidence="1" id="KW-1133">Transmembrane helix</keyword>
<keyword evidence="1" id="KW-0812">Transmembrane</keyword>
<reference evidence="2 3" key="1">
    <citation type="submission" date="2019-07" db="EMBL/GenBank/DDBJ databases">
        <title>Genome sequencing of the stress-tolerant strain Azospirillum brasilense Az19.</title>
        <authorList>
            <person name="Maroniche G.A."/>
            <person name="Garcia J.E."/>
            <person name="Pagnussat L."/>
            <person name="Amenta M."/>
            <person name="Creus C.M."/>
        </authorList>
    </citation>
    <scope>NUCLEOTIDE SEQUENCE [LARGE SCALE GENOMIC DNA]</scope>
    <source>
        <strain evidence="2 3">Az19</strain>
    </source>
</reference>
<dbReference type="Proteomes" id="UP000325333">
    <property type="component" value="Unassembled WGS sequence"/>
</dbReference>
<name>A0A5B0KS73_9PROT</name>
<organism evidence="2 3">
    <name type="scientific">Azospirillum argentinense</name>
    <dbReference type="NCBI Taxonomy" id="2970906"/>
    <lineage>
        <taxon>Bacteria</taxon>
        <taxon>Pseudomonadati</taxon>
        <taxon>Pseudomonadota</taxon>
        <taxon>Alphaproteobacteria</taxon>
        <taxon>Rhodospirillales</taxon>
        <taxon>Azospirillaceae</taxon>
        <taxon>Azospirillum</taxon>
    </lineage>
</organism>
<dbReference type="AlphaFoldDB" id="A0A5B0KS73"/>
<proteinExistence type="predicted"/>
<feature type="transmembrane region" description="Helical" evidence="1">
    <location>
        <begin position="85"/>
        <end position="113"/>
    </location>
</feature>
<evidence type="ECO:0000313" key="2">
    <source>
        <dbReference type="EMBL" id="KAA1054470.1"/>
    </source>
</evidence>
<protein>
    <submittedName>
        <fullName evidence="2">Uncharacterized protein</fullName>
    </submittedName>
</protein>